<dbReference type="PROSITE" id="PS50043">
    <property type="entry name" value="HTH_LUXR_2"/>
    <property type="match status" value="1"/>
</dbReference>
<dbReference type="GO" id="GO:0000160">
    <property type="term" value="P:phosphorelay signal transduction system"/>
    <property type="evidence" value="ECO:0007669"/>
    <property type="project" value="InterPro"/>
</dbReference>
<dbReference type="SMART" id="SM00421">
    <property type="entry name" value="HTH_LUXR"/>
    <property type="match status" value="1"/>
</dbReference>
<dbReference type="Pfam" id="PF00196">
    <property type="entry name" value="GerE"/>
    <property type="match status" value="1"/>
</dbReference>
<dbReference type="InterPro" id="IPR011006">
    <property type="entry name" value="CheY-like_superfamily"/>
</dbReference>
<dbReference type="InterPro" id="IPR039420">
    <property type="entry name" value="WalR-like"/>
</dbReference>
<gene>
    <name evidence="6" type="ordered locus">Cgl2764</name>
</gene>
<keyword evidence="1 3" id="KW-0597">Phosphoprotein</keyword>
<dbReference type="GO" id="GO:0006355">
    <property type="term" value="P:regulation of DNA-templated transcription"/>
    <property type="evidence" value="ECO:0007669"/>
    <property type="project" value="InterPro"/>
</dbReference>
<accession>Q6M288</accession>
<dbReference type="PROSITE" id="PS00622">
    <property type="entry name" value="HTH_LUXR_1"/>
    <property type="match status" value="1"/>
</dbReference>
<dbReference type="SMART" id="SM00448">
    <property type="entry name" value="REC"/>
    <property type="match status" value="1"/>
</dbReference>
<protein>
    <submittedName>
        <fullName evidence="6">Two-component system, response regulators consisting of a CheY-like receiver domain and a HTH DNA-binding domain</fullName>
    </submittedName>
</protein>
<dbReference type="STRING" id="196627.cg3061"/>
<dbReference type="InterPro" id="IPR016032">
    <property type="entry name" value="Sig_transdc_resp-reg_C-effctor"/>
</dbReference>
<dbReference type="KEGG" id="cgb:cg3061"/>
<dbReference type="Gene3D" id="3.40.50.2300">
    <property type="match status" value="1"/>
</dbReference>
<dbReference type="PATRIC" id="fig|196627.13.peg.2695"/>
<evidence type="ECO:0000256" key="3">
    <source>
        <dbReference type="PROSITE-ProRule" id="PRU00169"/>
    </source>
</evidence>
<feature type="modified residue" description="4-aspartylphosphate" evidence="3">
    <location>
        <position position="57"/>
    </location>
</feature>
<dbReference type="OrthoDB" id="3680166at2"/>
<accession>Q8NM18</accession>
<sequence>MLGPIQVLIVDDEPFFINALETYFSTNENINVVATAENGVQALDILSKTIVDVVLCDVRMPLLSGVELMKILAEKKLTCRVLALTSFLDDYAMLSMLQFGAFGFLLKSADRDEIIEAVQSAAMGGTTISPEIATNLRKFLSQPPSSISDLPTRERDVLTLLHLGKSNADIAAELKLSTVSVKKSVSRLMQRFQVSSRLELVASTRL</sequence>
<dbReference type="EMBL" id="BA000036">
    <property type="protein sequence ID" value="BAC00158.1"/>
    <property type="molecule type" value="Genomic_DNA"/>
</dbReference>
<feature type="domain" description="Response regulatory" evidence="5">
    <location>
        <begin position="6"/>
        <end position="122"/>
    </location>
</feature>
<dbReference type="GO" id="GO:0003677">
    <property type="term" value="F:DNA binding"/>
    <property type="evidence" value="ECO:0007669"/>
    <property type="project" value="UniProtKB-KW"/>
</dbReference>
<dbReference type="GeneID" id="1020709"/>
<dbReference type="DNASU" id="3344627"/>
<dbReference type="CDD" id="cd06170">
    <property type="entry name" value="LuxR_C_like"/>
    <property type="match status" value="1"/>
</dbReference>
<evidence type="ECO:0000313" key="6">
    <source>
        <dbReference type="EMBL" id="BAC00158.1"/>
    </source>
</evidence>
<dbReference type="Proteomes" id="UP000000582">
    <property type="component" value="Chromosome"/>
</dbReference>
<dbReference type="HOGENOM" id="CLU_000445_90_10_11"/>
<dbReference type="PANTHER" id="PTHR43214">
    <property type="entry name" value="TWO-COMPONENT RESPONSE REGULATOR"/>
    <property type="match status" value="1"/>
</dbReference>
<dbReference type="SUPFAM" id="SSF46894">
    <property type="entry name" value="C-terminal effector domain of the bipartite response regulators"/>
    <property type="match status" value="1"/>
</dbReference>
<organism evidence="6 7">
    <name type="scientific">Corynebacterium glutamicum (strain ATCC 13032 / DSM 20300 / JCM 1318 / BCRC 11384 / CCUG 27702 / LMG 3730 / NBRC 12168 / NCIMB 10025 / NRRL B-2784 / 534)</name>
    <dbReference type="NCBI Taxonomy" id="196627"/>
    <lineage>
        <taxon>Bacteria</taxon>
        <taxon>Bacillati</taxon>
        <taxon>Actinomycetota</taxon>
        <taxon>Actinomycetes</taxon>
        <taxon>Mycobacteriales</taxon>
        <taxon>Corynebacteriaceae</taxon>
        <taxon>Corynebacterium</taxon>
    </lineage>
</organism>
<evidence type="ECO:0000256" key="2">
    <source>
        <dbReference type="ARBA" id="ARBA00023125"/>
    </source>
</evidence>
<dbReference type="InterPro" id="IPR001789">
    <property type="entry name" value="Sig_transdc_resp-reg_receiver"/>
</dbReference>
<evidence type="ECO:0000256" key="1">
    <source>
        <dbReference type="ARBA" id="ARBA00022553"/>
    </source>
</evidence>
<dbReference type="InterPro" id="IPR058245">
    <property type="entry name" value="NreC/VraR/RcsB-like_REC"/>
</dbReference>
<keyword evidence="7" id="KW-1185">Reference proteome</keyword>
<keyword evidence="2 6" id="KW-0238">DNA-binding</keyword>
<dbReference type="PRINTS" id="PR00038">
    <property type="entry name" value="HTHLUXR"/>
</dbReference>
<dbReference type="eggNOG" id="COG2197">
    <property type="taxonomic scope" value="Bacteria"/>
</dbReference>
<name>Q8NM18_CORGL</name>
<dbReference type="InterPro" id="IPR000792">
    <property type="entry name" value="Tscrpt_reg_LuxR_C"/>
</dbReference>
<reference evidence="7" key="1">
    <citation type="journal article" date="2003" name="Appl. Microbiol. Biotechnol.">
        <title>The Corynebacterium glutamicum genome: features and impacts on biotechnological processes.</title>
        <authorList>
            <person name="Ikeda M."/>
            <person name="Nakagawa S."/>
        </authorList>
    </citation>
    <scope>NUCLEOTIDE SEQUENCE [LARGE SCALE GENOMIC DNA]</scope>
    <source>
        <strain evidence="7">ATCC 13032 / DSM 20300 / BCRC 11384 / JCM 1318 / LMG 3730 / NCIMB 10025</strain>
    </source>
</reference>
<proteinExistence type="predicted"/>
<dbReference type="SUPFAM" id="SSF52172">
    <property type="entry name" value="CheY-like"/>
    <property type="match status" value="1"/>
</dbReference>
<dbReference type="KEGG" id="cgl:Cgl2764"/>
<dbReference type="BioCyc" id="CORYNE:G18NG-12381-MONOMER"/>
<evidence type="ECO:0000259" key="4">
    <source>
        <dbReference type="PROSITE" id="PS50043"/>
    </source>
</evidence>
<dbReference type="Pfam" id="PF00072">
    <property type="entry name" value="Response_reg"/>
    <property type="match status" value="1"/>
</dbReference>
<dbReference type="PROSITE" id="PS50110">
    <property type="entry name" value="RESPONSE_REGULATORY"/>
    <property type="match status" value="1"/>
</dbReference>
<evidence type="ECO:0000313" key="7">
    <source>
        <dbReference type="Proteomes" id="UP000000582"/>
    </source>
</evidence>
<dbReference type="CDD" id="cd17535">
    <property type="entry name" value="REC_NarL-like"/>
    <property type="match status" value="1"/>
</dbReference>
<dbReference type="AlphaFoldDB" id="Q8NM18"/>
<evidence type="ECO:0000259" key="5">
    <source>
        <dbReference type="PROSITE" id="PS50110"/>
    </source>
</evidence>
<dbReference type="RefSeq" id="WP_011015360.1">
    <property type="nucleotide sequence ID" value="NC_003450.3"/>
</dbReference>
<feature type="domain" description="HTH luxR-type" evidence="4">
    <location>
        <begin position="143"/>
        <end position="206"/>
    </location>
</feature>